<dbReference type="GO" id="GO:0003677">
    <property type="term" value="F:DNA binding"/>
    <property type="evidence" value="ECO:0007669"/>
    <property type="project" value="InterPro"/>
</dbReference>
<gene>
    <name evidence="2" type="ORF">IE4872_PC00041</name>
</gene>
<sequence>MTMTKSSQTSELTPKHVRAARALLAWSQQDLAKNAGVATSTIADFERGQRTPVANNAQAIRSALETAGVRFLPTGAVIGPAIPPMDVSDRPGVPIRWVSAQDLSDWADRNDGVSGLPTLIANLVRATNGSAHLRFPSDEGVRHSGWDGHTIAAKESVYVPQGETGWEIGAQRKNVSHKASEDYAKRSLDPSPIDPANATYIFITPRHWPGKDEWAKTRKKEGPWRDVRVYDANDLVHWIEQSPAVGAWLARRLGKRPDETRELEDVWNEWSQATELPLAADLVLTDRDEDVAAVLRWLRSPPSVMSLRATTADEAVAFFHSALSELPDELAQTYRARCLVVATEDAARQLGDASGSLILVLTDPNPGLSRVLAGKGHFVLQIYDERAAGDGDVRTLARPSREGIANALVAAGMSDTRAETLARDSARELSVLRRRLPGAPGRLPAWAVASPPRALLAALLIGGWHDERKDDCRILEEIAGQPYEAIIKELAPMVRDLDSPLQKVGPAWRITSPIDAWFLLAHNLTSDDISRYETVALEVLGTSDPRFEMEPDDRWMAGVRGVQPPYSGLLRHGIGRSMILMALWGDRVRTVPDVGRRVDHVVRILLEGADGHRWWSLSGDFRLLAEASPRAFLDAIEESLDRNQPPIETLFGSDGGGITGQEHLADLMWALESLAWSKQLMPRVTHVLARLNAIDTKPRRFTNGPANSLRNIHLLWHPETFATLDERLKALDLIRKREPASAWKLMIGILPQGRNHMTPSAVPRWRDYSVDEEEVVTWGLVERGTTEISKRLLDDAGLDPQRWSDLLDCLADLVPDTEFALANLAVAEAKMTDEDSRSVLWRKLRSTLHRHRQFPDADWSLDEPVLITLEELYHRFAPADPIERVAWLFDQTVELPDRASAGWETEARDIEEARKRAAAAVYEAGGILAIQKLARRAEAAGYIGKALYDAGLPSTEFDSLLEFFLKAEDPSERDVAHGIVVTASREREKEWFEGLIEKAVAENWNEEALLTLLRAMPAERWVWERVSEIGGSIETTYWRTARVMWIDDREDDIVYAVRKLIQMGVPLRAVGLAGRMRKSDLPSDLVIEVLREAAKQPFTGDVDHNELGMFRHHVAELMQILDNRDDVERDALATLEWNYLEVLEHSQRPAKALLAELSEQPKLFVDLLKAVYRKSDDEDSDADDPVPGTPEMAKAVASRAYALLGHWNRIPGTQNDGSIDPVRLTEWIKEARKLAREAGRLDIGDSRIGHMLSSSPDGKDGNWPAEAVREVIDLFHSKEMIDGFVVGKMNRRGVTTRMPRDGGLLERREEARYRSSADAIIFDYPRTANALTRLADYYEQDARREDEQAERLDWGG</sequence>
<organism evidence="2 3">
    <name type="scientific">Rhizobium gallicum</name>
    <dbReference type="NCBI Taxonomy" id="56730"/>
    <lineage>
        <taxon>Bacteria</taxon>
        <taxon>Pseudomonadati</taxon>
        <taxon>Pseudomonadota</taxon>
        <taxon>Alphaproteobacteria</taxon>
        <taxon>Hyphomicrobiales</taxon>
        <taxon>Rhizobiaceae</taxon>
        <taxon>Rhizobium/Agrobacterium group</taxon>
        <taxon>Rhizobium</taxon>
    </lineage>
</organism>
<name>A0A1L5NQB5_9HYPH</name>
<dbReference type="SUPFAM" id="SSF47413">
    <property type="entry name" value="lambda repressor-like DNA-binding domains"/>
    <property type="match status" value="1"/>
</dbReference>
<evidence type="ECO:0000313" key="3">
    <source>
        <dbReference type="Proteomes" id="UP000184749"/>
    </source>
</evidence>
<evidence type="ECO:0000313" key="2">
    <source>
        <dbReference type="EMBL" id="APO70074.1"/>
    </source>
</evidence>
<dbReference type="Pfam" id="PF01381">
    <property type="entry name" value="HTH_3"/>
    <property type="match status" value="1"/>
</dbReference>
<dbReference type="PROSITE" id="PS50943">
    <property type="entry name" value="HTH_CROC1"/>
    <property type="match status" value="1"/>
</dbReference>
<dbReference type="InterPro" id="IPR010982">
    <property type="entry name" value="Lambda_DNA-bd_dom_sf"/>
</dbReference>
<dbReference type="CDD" id="cd00093">
    <property type="entry name" value="HTH_XRE"/>
    <property type="match status" value="1"/>
</dbReference>
<accession>A0A1L5NQB5</accession>
<reference evidence="2 3" key="1">
    <citation type="submission" date="2016-09" db="EMBL/GenBank/DDBJ databases">
        <title>The complete genome sequences of Rhizobium gallicum, symbiovars gallicum and phaseoli, symbionts associated to common bean (Phaseolus vulgaris).</title>
        <authorList>
            <person name="Bustos P."/>
            <person name="Santamaria R.I."/>
            <person name="Perez-Carrascal O.M."/>
            <person name="Juarez S."/>
            <person name="Lozano L."/>
            <person name="Martinez-Flores I."/>
            <person name="Martinez-Romero E."/>
            <person name="Cevallos M."/>
            <person name="Romero D."/>
            <person name="Davila G."/>
            <person name="Gonzalez V."/>
        </authorList>
    </citation>
    <scope>NUCLEOTIDE SEQUENCE [LARGE SCALE GENOMIC DNA]</scope>
    <source>
        <strain evidence="2 3">IE4872</strain>
        <plasmid evidence="3">prgalie4872c</plasmid>
    </source>
</reference>
<dbReference type="Gene3D" id="1.10.260.40">
    <property type="entry name" value="lambda repressor-like DNA-binding domains"/>
    <property type="match status" value="1"/>
</dbReference>
<keyword evidence="2" id="KW-0614">Plasmid</keyword>
<protein>
    <submittedName>
        <fullName evidence="2">Helix-turn-helix domain-containing protein</fullName>
    </submittedName>
</protein>
<dbReference type="EMBL" id="CP017104">
    <property type="protein sequence ID" value="APO70074.1"/>
    <property type="molecule type" value="Genomic_DNA"/>
</dbReference>
<dbReference type="Proteomes" id="UP000184749">
    <property type="component" value="Plasmid pRgalIE4872c"/>
</dbReference>
<geneLocation type="plasmid" evidence="3">
    <name>prgalie4872c</name>
</geneLocation>
<dbReference type="OrthoDB" id="9796370at2"/>
<proteinExistence type="predicted"/>
<dbReference type="InterPro" id="IPR001387">
    <property type="entry name" value="Cro/C1-type_HTH"/>
</dbReference>
<dbReference type="SMART" id="SM00530">
    <property type="entry name" value="HTH_XRE"/>
    <property type="match status" value="1"/>
</dbReference>
<feature type="domain" description="HTH cro/C1-type" evidence="1">
    <location>
        <begin position="17"/>
        <end position="71"/>
    </location>
</feature>
<evidence type="ECO:0000259" key="1">
    <source>
        <dbReference type="PROSITE" id="PS50943"/>
    </source>
</evidence>